<evidence type="ECO:0000313" key="2">
    <source>
        <dbReference type="Proteomes" id="UP000799539"/>
    </source>
</evidence>
<evidence type="ECO:0000313" key="1">
    <source>
        <dbReference type="EMBL" id="KAF2211998.1"/>
    </source>
</evidence>
<reference evidence="1" key="1">
    <citation type="journal article" date="2020" name="Stud. Mycol.">
        <title>101 Dothideomycetes genomes: a test case for predicting lifestyles and emergence of pathogens.</title>
        <authorList>
            <person name="Haridas S."/>
            <person name="Albert R."/>
            <person name="Binder M."/>
            <person name="Bloem J."/>
            <person name="Labutti K."/>
            <person name="Salamov A."/>
            <person name="Andreopoulos B."/>
            <person name="Baker S."/>
            <person name="Barry K."/>
            <person name="Bills G."/>
            <person name="Bluhm B."/>
            <person name="Cannon C."/>
            <person name="Castanera R."/>
            <person name="Culley D."/>
            <person name="Daum C."/>
            <person name="Ezra D."/>
            <person name="Gonzalez J."/>
            <person name="Henrissat B."/>
            <person name="Kuo A."/>
            <person name="Liang C."/>
            <person name="Lipzen A."/>
            <person name="Lutzoni F."/>
            <person name="Magnuson J."/>
            <person name="Mondo S."/>
            <person name="Nolan M."/>
            <person name="Ohm R."/>
            <person name="Pangilinan J."/>
            <person name="Park H.-J."/>
            <person name="Ramirez L."/>
            <person name="Alfaro M."/>
            <person name="Sun H."/>
            <person name="Tritt A."/>
            <person name="Yoshinaga Y."/>
            <person name="Zwiers L.-H."/>
            <person name="Turgeon B."/>
            <person name="Goodwin S."/>
            <person name="Spatafora J."/>
            <person name="Crous P."/>
            <person name="Grigoriev I."/>
        </authorList>
    </citation>
    <scope>NUCLEOTIDE SEQUENCE</scope>
    <source>
        <strain evidence="1">SCOH1-5</strain>
    </source>
</reference>
<name>A0A6A6FFI1_9PEZI</name>
<dbReference type="AlphaFoldDB" id="A0A6A6FFI1"/>
<dbReference type="Pfam" id="PF26639">
    <property type="entry name" value="Het-6_barrel"/>
    <property type="match status" value="1"/>
</dbReference>
<dbReference type="Proteomes" id="UP000799539">
    <property type="component" value="Unassembled WGS sequence"/>
</dbReference>
<keyword evidence="2" id="KW-1185">Reference proteome</keyword>
<dbReference type="EMBL" id="ML992674">
    <property type="protein sequence ID" value="KAF2211998.1"/>
    <property type="molecule type" value="Genomic_DNA"/>
</dbReference>
<gene>
    <name evidence="1" type="ORF">CERZMDRAFT_97917</name>
</gene>
<sequence length="182" mass="20401">MSPAFRSDPDPNIEDTNEFTLVKTIISTLSSWTHPPVVAEVLSAGNLKTNIVKFRDSAQKLHAYHLFLQYITTHDELPPRLWQLQKDAALDVRHAAWFRALFSEASRHRRFFRTKMGWPGCGPKVMQEGDVIFVAQGANMPCVLRPVEGKDNYHLFVGTAYVYGLMAGELFDGEGYSSGPGS</sequence>
<organism evidence="1 2">
    <name type="scientific">Cercospora zeae-maydis SCOH1-5</name>
    <dbReference type="NCBI Taxonomy" id="717836"/>
    <lineage>
        <taxon>Eukaryota</taxon>
        <taxon>Fungi</taxon>
        <taxon>Dikarya</taxon>
        <taxon>Ascomycota</taxon>
        <taxon>Pezizomycotina</taxon>
        <taxon>Dothideomycetes</taxon>
        <taxon>Dothideomycetidae</taxon>
        <taxon>Mycosphaerellales</taxon>
        <taxon>Mycosphaerellaceae</taxon>
        <taxon>Cercospora</taxon>
    </lineage>
</organism>
<accession>A0A6A6FFI1</accession>
<protein>
    <recommendedName>
        <fullName evidence="3">Heterokaryon incompatibility domain-containing protein</fullName>
    </recommendedName>
</protein>
<evidence type="ECO:0008006" key="3">
    <source>
        <dbReference type="Google" id="ProtNLM"/>
    </source>
</evidence>
<proteinExistence type="predicted"/>
<dbReference type="OrthoDB" id="2157530at2759"/>